<reference evidence="1" key="1">
    <citation type="journal article" date="2021" name="Proc. Natl. Acad. Sci. U.S.A.">
        <title>A Catalog of Tens of Thousands of Viruses from Human Metagenomes Reveals Hidden Associations with Chronic Diseases.</title>
        <authorList>
            <person name="Tisza M.J."/>
            <person name="Buck C.B."/>
        </authorList>
    </citation>
    <scope>NUCLEOTIDE SEQUENCE</scope>
    <source>
        <strain evidence="1">CtD2Q91</strain>
    </source>
</reference>
<sequence length="257" mass="28739">MSTTPKYTVAKNINRNGRSSADMMKLIVATILEMDSNLNLVDSGVNKDGVYYAKLRVRDSNVGFSIFSNSNYFIRNGCFKADGSWVDGKYTNSRTYFWEGTIFTIGHYSIGNCYSGFFCYNDKYSYPYVYFCGSYGQFVHSTGEKEFFASNTLAFPIDSSSALLYSPELDTYEEVSFSKLEGSASLVVNSKYDYLLMPCAYTATTPTRTFVNLRWGGEHKLYRLRNANGFVTADLGKTVVINGKQTLCTGGGIVYAE</sequence>
<evidence type="ECO:0000313" key="1">
    <source>
        <dbReference type="EMBL" id="DAE08509.1"/>
    </source>
</evidence>
<name>A0A8S5PPQ7_9CAUD</name>
<protein>
    <submittedName>
        <fullName evidence="1">Uncharacterized protein</fullName>
    </submittedName>
</protein>
<accession>A0A8S5PPQ7</accession>
<organism evidence="1">
    <name type="scientific">Siphoviridae sp. ctD2Q91</name>
    <dbReference type="NCBI Taxonomy" id="2825383"/>
    <lineage>
        <taxon>Viruses</taxon>
        <taxon>Duplodnaviria</taxon>
        <taxon>Heunggongvirae</taxon>
        <taxon>Uroviricota</taxon>
        <taxon>Caudoviricetes</taxon>
    </lineage>
</organism>
<dbReference type="EMBL" id="BK015471">
    <property type="protein sequence ID" value="DAE08509.1"/>
    <property type="molecule type" value="Genomic_DNA"/>
</dbReference>
<proteinExistence type="predicted"/>